<dbReference type="PANTHER" id="PTHR20855">
    <property type="entry name" value="ADIPOR/PROGESTIN RECEPTOR-RELATED"/>
    <property type="match status" value="1"/>
</dbReference>
<feature type="transmembrane region" description="Helical" evidence="5">
    <location>
        <begin position="31"/>
        <end position="54"/>
    </location>
</feature>
<feature type="transmembrane region" description="Helical" evidence="5">
    <location>
        <begin position="193"/>
        <end position="217"/>
    </location>
</feature>
<dbReference type="InterPro" id="IPR004254">
    <property type="entry name" value="AdipoR/HlyIII-related"/>
</dbReference>
<accession>A0ABQ6VGZ9</accession>
<keyword evidence="3 5" id="KW-1133">Transmembrane helix</keyword>
<dbReference type="EMBL" id="WBZJ01000001">
    <property type="protein sequence ID" value="KAB3523697.1"/>
    <property type="molecule type" value="Genomic_DNA"/>
</dbReference>
<evidence type="ECO:0000313" key="7">
    <source>
        <dbReference type="Proteomes" id="UP000436181"/>
    </source>
</evidence>
<name>A0ABQ6VGZ9_9CORY</name>
<organism evidence="6 7">
    <name type="scientific">Corynebacterium zhongnanshanii</name>
    <dbReference type="NCBI Taxonomy" id="2768834"/>
    <lineage>
        <taxon>Bacteria</taxon>
        <taxon>Bacillati</taxon>
        <taxon>Actinomycetota</taxon>
        <taxon>Actinomycetes</taxon>
        <taxon>Mycobacteriales</taxon>
        <taxon>Corynebacteriaceae</taxon>
        <taxon>Corynebacterium</taxon>
    </lineage>
</organism>
<feature type="transmembrane region" description="Helical" evidence="5">
    <location>
        <begin position="134"/>
        <end position="155"/>
    </location>
</feature>
<dbReference type="Pfam" id="PF03006">
    <property type="entry name" value="HlyIII"/>
    <property type="match status" value="1"/>
</dbReference>
<proteinExistence type="predicted"/>
<sequence>MRGRLHSAAAWYFGGASTALSAVTFAYNGLSWLSFVTVLYSFCLVGMLLVSAVYHRAPWRSTTAVNVWRRADHAMIAVFIAGTYGPVTVAAYGDRFWAIDGFLSWGGTWILGVSWVAALAAVILNVVWINHPRWLDAAVYLSLGWLAAIAALGYYQALGVAVSALFVAGGLVYSVGAIIYAKRWPNPSERWFGFHEVFHAATIIAALLHHIGIWLLILH</sequence>
<evidence type="ECO:0000256" key="3">
    <source>
        <dbReference type="ARBA" id="ARBA00022989"/>
    </source>
</evidence>
<reference evidence="6 7" key="1">
    <citation type="submission" date="2019-10" db="EMBL/GenBank/DDBJ databases">
        <title>Corynebacterium sp novel species isolated from the respiratory tract of Marmot.</title>
        <authorList>
            <person name="Zhang G."/>
        </authorList>
    </citation>
    <scope>NUCLEOTIDE SEQUENCE [LARGE SCALE GENOMIC DNA]</scope>
    <source>
        <strain evidence="6 7">336</strain>
    </source>
</reference>
<dbReference type="PANTHER" id="PTHR20855:SF3">
    <property type="entry name" value="LD03007P"/>
    <property type="match status" value="1"/>
</dbReference>
<evidence type="ECO:0000256" key="5">
    <source>
        <dbReference type="SAM" id="Phobius"/>
    </source>
</evidence>
<comment type="subcellular location">
    <subcellularLocation>
        <location evidence="1">Membrane</location>
        <topology evidence="1">Multi-pass membrane protein</topology>
    </subcellularLocation>
</comment>
<protein>
    <submittedName>
        <fullName evidence="6">Hly III family transporter</fullName>
    </submittedName>
</protein>
<keyword evidence="7" id="KW-1185">Reference proteome</keyword>
<evidence type="ECO:0000256" key="2">
    <source>
        <dbReference type="ARBA" id="ARBA00022692"/>
    </source>
</evidence>
<evidence type="ECO:0000256" key="1">
    <source>
        <dbReference type="ARBA" id="ARBA00004141"/>
    </source>
</evidence>
<dbReference type="Proteomes" id="UP000436181">
    <property type="component" value="Unassembled WGS sequence"/>
</dbReference>
<evidence type="ECO:0000313" key="6">
    <source>
        <dbReference type="EMBL" id="KAB3523697.1"/>
    </source>
</evidence>
<comment type="caution">
    <text evidence="6">The sequence shown here is derived from an EMBL/GenBank/DDBJ whole genome shotgun (WGS) entry which is preliminary data.</text>
</comment>
<feature type="transmembrane region" description="Helical" evidence="5">
    <location>
        <begin position="105"/>
        <end position="127"/>
    </location>
</feature>
<feature type="transmembrane region" description="Helical" evidence="5">
    <location>
        <begin position="161"/>
        <end position="181"/>
    </location>
</feature>
<evidence type="ECO:0000256" key="4">
    <source>
        <dbReference type="ARBA" id="ARBA00023136"/>
    </source>
</evidence>
<keyword evidence="2 5" id="KW-0812">Transmembrane</keyword>
<gene>
    <name evidence="6" type="ORF">F8377_05535</name>
</gene>
<keyword evidence="4 5" id="KW-0472">Membrane</keyword>
<feature type="transmembrane region" description="Helical" evidence="5">
    <location>
        <begin position="74"/>
        <end position="93"/>
    </location>
</feature>